<organism evidence="2 3">
    <name type="scientific">Lophiotrema nucula</name>
    <dbReference type="NCBI Taxonomy" id="690887"/>
    <lineage>
        <taxon>Eukaryota</taxon>
        <taxon>Fungi</taxon>
        <taxon>Dikarya</taxon>
        <taxon>Ascomycota</taxon>
        <taxon>Pezizomycotina</taxon>
        <taxon>Dothideomycetes</taxon>
        <taxon>Pleosporomycetidae</taxon>
        <taxon>Pleosporales</taxon>
        <taxon>Lophiotremataceae</taxon>
        <taxon>Lophiotrema</taxon>
    </lineage>
</organism>
<evidence type="ECO:0000256" key="1">
    <source>
        <dbReference type="SAM" id="SignalP"/>
    </source>
</evidence>
<name>A0A6A5YR86_9PLEO</name>
<proteinExistence type="predicted"/>
<protein>
    <recommendedName>
        <fullName evidence="4">Secreted protein</fullName>
    </recommendedName>
</protein>
<reference evidence="2" key="1">
    <citation type="journal article" date="2020" name="Stud. Mycol.">
        <title>101 Dothideomycetes genomes: a test case for predicting lifestyles and emergence of pathogens.</title>
        <authorList>
            <person name="Haridas S."/>
            <person name="Albert R."/>
            <person name="Binder M."/>
            <person name="Bloem J."/>
            <person name="Labutti K."/>
            <person name="Salamov A."/>
            <person name="Andreopoulos B."/>
            <person name="Baker S."/>
            <person name="Barry K."/>
            <person name="Bills G."/>
            <person name="Bluhm B."/>
            <person name="Cannon C."/>
            <person name="Castanera R."/>
            <person name="Culley D."/>
            <person name="Daum C."/>
            <person name="Ezra D."/>
            <person name="Gonzalez J."/>
            <person name="Henrissat B."/>
            <person name="Kuo A."/>
            <person name="Liang C."/>
            <person name="Lipzen A."/>
            <person name="Lutzoni F."/>
            <person name="Magnuson J."/>
            <person name="Mondo S."/>
            <person name="Nolan M."/>
            <person name="Ohm R."/>
            <person name="Pangilinan J."/>
            <person name="Park H.-J."/>
            <person name="Ramirez L."/>
            <person name="Alfaro M."/>
            <person name="Sun H."/>
            <person name="Tritt A."/>
            <person name="Yoshinaga Y."/>
            <person name="Zwiers L.-H."/>
            <person name="Turgeon B."/>
            <person name="Goodwin S."/>
            <person name="Spatafora J."/>
            <person name="Crous P."/>
            <person name="Grigoriev I."/>
        </authorList>
    </citation>
    <scope>NUCLEOTIDE SEQUENCE</scope>
    <source>
        <strain evidence="2">CBS 627.86</strain>
    </source>
</reference>
<evidence type="ECO:0008006" key="4">
    <source>
        <dbReference type="Google" id="ProtNLM"/>
    </source>
</evidence>
<sequence>MILKTYTVILCIVCIGQRLPMTFAQAFKLFRISSHLGFHAPHTSTITCRNTKIFDGKAAKYSDAGDFLGNCRTLDNQSDPKASKAARQQR</sequence>
<feature type="chain" id="PRO_5025658549" description="Secreted protein" evidence="1">
    <location>
        <begin position="25"/>
        <end position="90"/>
    </location>
</feature>
<dbReference type="Proteomes" id="UP000799770">
    <property type="component" value="Unassembled WGS sequence"/>
</dbReference>
<dbReference type="EMBL" id="ML977342">
    <property type="protein sequence ID" value="KAF2109540.1"/>
    <property type="molecule type" value="Genomic_DNA"/>
</dbReference>
<feature type="signal peptide" evidence="1">
    <location>
        <begin position="1"/>
        <end position="24"/>
    </location>
</feature>
<keyword evidence="1" id="KW-0732">Signal</keyword>
<evidence type="ECO:0000313" key="2">
    <source>
        <dbReference type="EMBL" id="KAF2109540.1"/>
    </source>
</evidence>
<keyword evidence="3" id="KW-1185">Reference proteome</keyword>
<gene>
    <name evidence="2" type="ORF">BDV96DRAFT_238930</name>
</gene>
<evidence type="ECO:0000313" key="3">
    <source>
        <dbReference type="Proteomes" id="UP000799770"/>
    </source>
</evidence>
<accession>A0A6A5YR86</accession>
<dbReference type="AlphaFoldDB" id="A0A6A5YR86"/>